<dbReference type="CDD" id="cd05239">
    <property type="entry name" value="GDP_FS_SDR_e"/>
    <property type="match status" value="1"/>
</dbReference>
<dbReference type="EC" id="1.1.1.271" evidence="5"/>
<feature type="site" description="Important for catalytic activity" evidence="5">
    <location>
        <position position="108"/>
    </location>
</feature>
<reference evidence="7 8" key="1">
    <citation type="submission" date="2024-06" db="EMBL/GenBank/DDBJ databases">
        <authorList>
            <person name="Li F."/>
        </authorList>
    </citation>
    <scope>NUCLEOTIDE SEQUENCE [LARGE SCALE GENOMIC DNA]</scope>
    <source>
        <strain evidence="7 8">GXAS 311</strain>
    </source>
</reference>
<evidence type="ECO:0000256" key="1">
    <source>
        <dbReference type="ARBA" id="ARBA00005959"/>
    </source>
</evidence>
<evidence type="ECO:0000256" key="2">
    <source>
        <dbReference type="ARBA" id="ARBA00022857"/>
    </source>
</evidence>
<name>A0ABV2BRV5_9GAMM</name>
<keyword evidence="4 5" id="KW-0413">Isomerase</keyword>
<feature type="binding site" evidence="5">
    <location>
        <position position="178"/>
    </location>
    <ligand>
        <name>NADP(+)</name>
        <dbReference type="ChEBI" id="CHEBI:58349"/>
    </ligand>
</feature>
<gene>
    <name evidence="5" type="primary">fcl</name>
    <name evidence="7" type="ORF">ABVT43_05920</name>
</gene>
<comment type="similarity">
    <text evidence="1 5">Belongs to the NAD(P)-dependent epimerase/dehydratase family. Fucose synthase subfamily.</text>
</comment>
<organism evidence="7 8">
    <name type="scientific">Aliikangiella maris</name>
    <dbReference type="NCBI Taxonomy" id="3162458"/>
    <lineage>
        <taxon>Bacteria</taxon>
        <taxon>Pseudomonadati</taxon>
        <taxon>Pseudomonadota</taxon>
        <taxon>Gammaproteobacteria</taxon>
        <taxon>Oceanospirillales</taxon>
        <taxon>Pleioneaceae</taxon>
        <taxon>Aliikangiella</taxon>
    </lineage>
</organism>
<comment type="function">
    <text evidence="5">Catalyzes the two-step NADP-dependent conversion of GDP-4-dehydro-6-deoxy-D-mannose to GDP-fucose, involving an epimerase and a reductase reaction.</text>
</comment>
<feature type="site" description="Important for catalytic activity" evidence="5">
    <location>
        <position position="106"/>
    </location>
</feature>
<dbReference type="InterPro" id="IPR036291">
    <property type="entry name" value="NAD(P)-bd_dom_sf"/>
</dbReference>
<keyword evidence="5" id="KW-0511">Multifunctional enzyme</keyword>
<evidence type="ECO:0000313" key="8">
    <source>
        <dbReference type="Proteomes" id="UP001548189"/>
    </source>
</evidence>
<evidence type="ECO:0000256" key="5">
    <source>
        <dbReference type="HAMAP-Rule" id="MF_00956"/>
    </source>
</evidence>
<feature type="active site" description="Proton donor/acceptor" evidence="5">
    <location>
        <position position="135"/>
    </location>
</feature>
<keyword evidence="8" id="KW-1185">Reference proteome</keyword>
<dbReference type="Pfam" id="PF01370">
    <property type="entry name" value="Epimerase"/>
    <property type="match status" value="1"/>
</dbReference>
<comment type="pathway">
    <text evidence="5">Nucleotide-sugar biosynthesis; GDP-L-fucose biosynthesis via de novo pathway; GDP-L-fucose from GDP-alpha-D-mannose: step 2/2.</text>
</comment>
<feature type="binding site" evidence="5">
    <location>
        <position position="139"/>
    </location>
    <ligand>
        <name>NADP(+)</name>
        <dbReference type="ChEBI" id="CHEBI:58349"/>
    </ligand>
</feature>
<evidence type="ECO:0000256" key="3">
    <source>
        <dbReference type="ARBA" id="ARBA00023002"/>
    </source>
</evidence>
<feature type="domain" description="NAD-dependent epimerase/dehydratase" evidence="6">
    <location>
        <begin position="5"/>
        <end position="225"/>
    </location>
</feature>
<dbReference type="Gene3D" id="3.40.50.720">
    <property type="entry name" value="NAD(P)-binding Rossmann-like Domain"/>
    <property type="match status" value="1"/>
</dbReference>
<feature type="binding site" evidence="5">
    <location>
        <begin position="104"/>
        <end position="107"/>
    </location>
    <ligand>
        <name>NADP(+)</name>
        <dbReference type="ChEBI" id="CHEBI:58349"/>
    </ligand>
</feature>
<comment type="caution">
    <text evidence="7">The sequence shown here is derived from an EMBL/GenBank/DDBJ whole genome shotgun (WGS) entry which is preliminary data.</text>
</comment>
<evidence type="ECO:0000256" key="4">
    <source>
        <dbReference type="ARBA" id="ARBA00023235"/>
    </source>
</evidence>
<feature type="binding site" evidence="5">
    <location>
        <position position="186"/>
    </location>
    <ligand>
        <name>substrate</name>
    </ligand>
</feature>
<feature type="binding site" evidence="5">
    <location>
        <begin position="162"/>
        <end position="165"/>
    </location>
    <ligand>
        <name>NADP(+)</name>
        <dbReference type="ChEBI" id="CHEBI:58349"/>
    </ligand>
</feature>
<feature type="binding site" evidence="5">
    <location>
        <position position="277"/>
    </location>
    <ligand>
        <name>substrate</name>
    </ligand>
</feature>
<keyword evidence="2 5" id="KW-0521">NADP</keyword>
<keyword evidence="3 5" id="KW-0560">Oxidoreductase</keyword>
<feature type="binding site" evidence="5">
    <location>
        <position position="208"/>
    </location>
    <ligand>
        <name>substrate</name>
    </ligand>
</feature>
<sequence>MSKKIFVAGHRGMVGRAIVDKLRQDKNNHITTVGRDKLNLLDQNVVNDFFKNNPFDLIYIAAAKVGGIGANNDFPADFIYQNLMIESNIIHAAHQNNVPQLLFLGSSCIYPKLANQPIKEEYLLTGKLEPTNEPYAIAKIAGIKLSESYNRQFKRDYRCIMPTNLYGPFDNFDSENSHVIPGLMARIHHAKKTNAPSVTIWGSGKALREFLHVYDLAEAAVHLMSIDKISYSRVVSPMESHINVGSGEEVTIEQLAKMLIDIIDYKGELKFDLNKPDGTLRKLLDSGKINRLGWRAKVKIRQGLVETYDWYLKQVL</sequence>
<accession>A0ABV2BRV5</accession>
<dbReference type="Gene3D" id="3.90.25.10">
    <property type="entry name" value="UDP-galactose 4-epimerase, domain 1"/>
    <property type="match status" value="1"/>
</dbReference>
<comment type="catalytic activity">
    <reaction evidence="5">
        <text>GDP-beta-L-fucose + NADP(+) = GDP-4-dehydro-alpha-D-rhamnose + NADPH + H(+)</text>
        <dbReference type="Rhea" id="RHEA:18885"/>
        <dbReference type="ChEBI" id="CHEBI:15378"/>
        <dbReference type="ChEBI" id="CHEBI:57273"/>
        <dbReference type="ChEBI" id="CHEBI:57783"/>
        <dbReference type="ChEBI" id="CHEBI:57964"/>
        <dbReference type="ChEBI" id="CHEBI:58349"/>
        <dbReference type="EC" id="1.1.1.271"/>
    </reaction>
</comment>
<protein>
    <recommendedName>
        <fullName evidence="5">GDP-L-fucose synthase</fullName>
        <ecNumber evidence="5">1.1.1.271</ecNumber>
    </recommendedName>
    <alternativeName>
        <fullName evidence="5">GDP-4-keto-6-deoxy-D-mannose-3,5-epimerase-4-reductase</fullName>
    </alternativeName>
</protein>
<feature type="binding site" evidence="5">
    <location>
        <begin position="9"/>
        <end position="15"/>
    </location>
    <ligand>
        <name>NADP(+)</name>
        <dbReference type="ChEBI" id="CHEBI:58349"/>
    </ligand>
</feature>
<dbReference type="InterPro" id="IPR001509">
    <property type="entry name" value="Epimerase_deHydtase"/>
</dbReference>
<dbReference type="HAMAP" id="MF_00956">
    <property type="entry name" value="GDP_fucose_synth"/>
    <property type="match status" value="1"/>
</dbReference>
<dbReference type="PANTHER" id="PTHR43238:SF1">
    <property type="entry name" value="GDP-L-FUCOSE SYNTHASE"/>
    <property type="match status" value="1"/>
</dbReference>
<proteinExistence type="inferred from homology"/>
<dbReference type="Proteomes" id="UP001548189">
    <property type="component" value="Unassembled WGS sequence"/>
</dbReference>
<dbReference type="InterPro" id="IPR028614">
    <property type="entry name" value="GDP_fucose/colitose_synth"/>
</dbReference>
<evidence type="ECO:0000259" key="6">
    <source>
        <dbReference type="Pfam" id="PF01370"/>
    </source>
</evidence>
<dbReference type="SUPFAM" id="SSF51735">
    <property type="entry name" value="NAD(P)-binding Rossmann-fold domains"/>
    <property type="match status" value="1"/>
</dbReference>
<evidence type="ECO:0000313" key="7">
    <source>
        <dbReference type="EMBL" id="MET1254657.1"/>
    </source>
</evidence>
<dbReference type="RefSeq" id="WP_353874235.1">
    <property type="nucleotide sequence ID" value="NZ_JBEVCJ010000005.1"/>
</dbReference>
<feature type="binding site" evidence="5">
    <location>
        <position position="201"/>
    </location>
    <ligand>
        <name>substrate</name>
    </ligand>
</feature>
<dbReference type="EMBL" id="JBEVCJ010000005">
    <property type="protein sequence ID" value="MET1254657.1"/>
    <property type="molecule type" value="Genomic_DNA"/>
</dbReference>
<dbReference type="PANTHER" id="PTHR43238">
    <property type="entry name" value="GDP-L-FUCOSE SYNTHASE"/>
    <property type="match status" value="1"/>
</dbReference>